<accession>A0AAN7UG14</accession>
<keyword evidence="2" id="KW-0479">Metal-binding</keyword>
<dbReference type="PANTHER" id="PTHR42940">
    <property type="entry name" value="ALCOHOL DEHYDROGENASE 1-RELATED"/>
    <property type="match status" value="1"/>
</dbReference>
<evidence type="ECO:0000256" key="4">
    <source>
        <dbReference type="ARBA" id="ARBA00023002"/>
    </source>
</evidence>
<dbReference type="GO" id="GO:0004022">
    <property type="term" value="F:alcohol dehydrogenase (NAD+) activity"/>
    <property type="evidence" value="ECO:0007669"/>
    <property type="project" value="TreeGrafter"/>
</dbReference>
<keyword evidence="3" id="KW-0862">Zinc</keyword>
<dbReference type="SUPFAM" id="SSF50129">
    <property type="entry name" value="GroES-like"/>
    <property type="match status" value="1"/>
</dbReference>
<sequence>MSTEDAVPKTHKACVYDQPGTCSIAIRDVPTPEPGPNEVLIKLTHSGICHSDYSISTRPLLTSH</sequence>
<comment type="caution">
    <text evidence="5">The sequence shown here is derived from an EMBL/GenBank/DDBJ whole genome shotgun (WGS) entry which is preliminary data.</text>
</comment>
<keyword evidence="4" id="KW-0560">Oxidoreductase</keyword>
<dbReference type="InterPro" id="IPR011032">
    <property type="entry name" value="GroES-like_sf"/>
</dbReference>
<dbReference type="AlphaFoldDB" id="A0AAN7UG14"/>
<evidence type="ECO:0000256" key="1">
    <source>
        <dbReference type="ARBA" id="ARBA00001947"/>
    </source>
</evidence>
<name>A0AAN7UG14_9PEZI</name>
<dbReference type="Proteomes" id="UP001305414">
    <property type="component" value="Unassembled WGS sequence"/>
</dbReference>
<proteinExistence type="predicted"/>
<gene>
    <name evidence="5" type="ORF">RRF57_007344</name>
</gene>
<evidence type="ECO:0000256" key="3">
    <source>
        <dbReference type="ARBA" id="ARBA00022833"/>
    </source>
</evidence>
<protein>
    <submittedName>
        <fullName evidence="5">Uncharacterized protein</fullName>
    </submittedName>
</protein>
<dbReference type="PANTHER" id="PTHR42940:SF5">
    <property type="entry name" value="ALCOHOL DEHYDROGENASE 2"/>
    <property type="match status" value="1"/>
</dbReference>
<comment type="cofactor">
    <cofactor evidence="1">
        <name>Zn(2+)</name>
        <dbReference type="ChEBI" id="CHEBI:29105"/>
    </cofactor>
</comment>
<evidence type="ECO:0000313" key="6">
    <source>
        <dbReference type="Proteomes" id="UP001305414"/>
    </source>
</evidence>
<dbReference type="GO" id="GO:0046872">
    <property type="term" value="F:metal ion binding"/>
    <property type="evidence" value="ECO:0007669"/>
    <property type="project" value="UniProtKB-KW"/>
</dbReference>
<keyword evidence="6" id="KW-1185">Reference proteome</keyword>
<dbReference type="Gene3D" id="3.90.180.10">
    <property type="entry name" value="Medium-chain alcohol dehydrogenases, catalytic domain"/>
    <property type="match status" value="1"/>
</dbReference>
<evidence type="ECO:0000256" key="2">
    <source>
        <dbReference type="ARBA" id="ARBA00022723"/>
    </source>
</evidence>
<dbReference type="GO" id="GO:0005737">
    <property type="term" value="C:cytoplasm"/>
    <property type="evidence" value="ECO:0007669"/>
    <property type="project" value="TreeGrafter"/>
</dbReference>
<organism evidence="5 6">
    <name type="scientific">Xylaria bambusicola</name>
    <dbReference type="NCBI Taxonomy" id="326684"/>
    <lineage>
        <taxon>Eukaryota</taxon>
        <taxon>Fungi</taxon>
        <taxon>Dikarya</taxon>
        <taxon>Ascomycota</taxon>
        <taxon>Pezizomycotina</taxon>
        <taxon>Sordariomycetes</taxon>
        <taxon>Xylariomycetidae</taxon>
        <taxon>Xylariales</taxon>
        <taxon>Xylariaceae</taxon>
        <taxon>Xylaria</taxon>
    </lineage>
</organism>
<dbReference type="EMBL" id="JAWHQM010000020">
    <property type="protein sequence ID" value="KAK5631630.1"/>
    <property type="molecule type" value="Genomic_DNA"/>
</dbReference>
<evidence type="ECO:0000313" key="5">
    <source>
        <dbReference type="EMBL" id="KAK5631630.1"/>
    </source>
</evidence>
<reference evidence="5 6" key="1">
    <citation type="submission" date="2023-10" db="EMBL/GenBank/DDBJ databases">
        <title>Draft genome sequence of Xylaria bambusicola isolate GMP-LS, the root and basal stem rot pathogen of sugarcane in Indonesia.</title>
        <authorList>
            <person name="Selvaraj P."/>
            <person name="Muralishankar V."/>
            <person name="Muruganantham S."/>
            <person name="Sp S."/>
            <person name="Haryani S."/>
            <person name="Lau K.J.X."/>
            <person name="Naqvi N.I."/>
        </authorList>
    </citation>
    <scope>NUCLEOTIDE SEQUENCE [LARGE SCALE GENOMIC DNA]</scope>
    <source>
        <strain evidence="5">GMP-LS</strain>
    </source>
</reference>